<accession>A0ABM9H9X1</accession>
<name>A0ABM9H9X1_9BACT</name>
<dbReference type="InterPro" id="IPR057326">
    <property type="entry name" value="KR_dom"/>
</dbReference>
<dbReference type="GO" id="GO:0004316">
    <property type="term" value="F:3-oxoacyl-[acyl-carrier-protein] reductase (NADPH) activity"/>
    <property type="evidence" value="ECO:0007669"/>
    <property type="project" value="UniProtKB-EC"/>
</dbReference>
<reference evidence="3 4" key="1">
    <citation type="submission" date="2022-09" db="EMBL/GenBank/DDBJ databases">
        <authorList>
            <person name="Kop L."/>
        </authorList>
    </citation>
    <scope>NUCLEOTIDE SEQUENCE [LARGE SCALE GENOMIC DNA]</scope>
    <source>
        <strain evidence="3 4">347</strain>
    </source>
</reference>
<dbReference type="InterPro" id="IPR050259">
    <property type="entry name" value="SDR"/>
</dbReference>
<dbReference type="Proteomes" id="UP001157733">
    <property type="component" value="Chromosome"/>
</dbReference>
<dbReference type="RefSeq" id="WP_282009912.1">
    <property type="nucleotide sequence ID" value="NZ_OX336137.1"/>
</dbReference>
<evidence type="ECO:0000259" key="2">
    <source>
        <dbReference type="SMART" id="SM00822"/>
    </source>
</evidence>
<protein>
    <submittedName>
        <fullName evidence="3">3-oxoacyl-[acyl-carrier-protein] reductase FabG</fullName>
        <ecNumber evidence="3">1.1.1.100</ecNumber>
    </submittedName>
</protein>
<dbReference type="InterPro" id="IPR036291">
    <property type="entry name" value="NAD(P)-bd_dom_sf"/>
</dbReference>
<dbReference type="PRINTS" id="PR00080">
    <property type="entry name" value="SDRFAMILY"/>
</dbReference>
<proteinExistence type="inferred from homology"/>
<dbReference type="SUPFAM" id="SSF51735">
    <property type="entry name" value="NAD(P)-binding Rossmann-fold domains"/>
    <property type="match status" value="1"/>
</dbReference>
<dbReference type="Gene3D" id="3.40.50.720">
    <property type="entry name" value="NAD(P)-binding Rossmann-like Domain"/>
    <property type="match status" value="1"/>
</dbReference>
<dbReference type="PANTHER" id="PTHR42879">
    <property type="entry name" value="3-OXOACYL-(ACYL-CARRIER-PROTEIN) REDUCTASE"/>
    <property type="match status" value="1"/>
</dbReference>
<evidence type="ECO:0000256" key="1">
    <source>
        <dbReference type="ARBA" id="ARBA00006484"/>
    </source>
</evidence>
<dbReference type="PRINTS" id="PR00081">
    <property type="entry name" value="GDHRDH"/>
</dbReference>
<sequence>MQFDFTDQTVIVTGGTRGIGRGIAEAFLNAGATVIATYLSNQDAAEQFQQDVTAGSDRLHVRQCDVTRLEDVENFYKFVCDTFETFHVLVNNSGIRRDAIVGMMTEEDWKDVVDTNLTGTFTMSKLAVQNLSRKRYGRIINITSPVGKFGFAGQANYAATKAGQVAFTKSLSKEVASRKITVNCVSPGFIDTDFIADLPDDQKQQYLEQVPLKRFGTVEDVAHCVLFLAGRNADYITGAVLEVTGGL</sequence>
<comment type="similarity">
    <text evidence="1">Belongs to the short-chain dehydrogenases/reductases (SDR) family.</text>
</comment>
<gene>
    <name evidence="3" type="primary">fabG</name>
    <name evidence="3" type="ORF">NSPWAT_0070</name>
</gene>
<feature type="domain" description="Ketoreductase" evidence="2">
    <location>
        <begin position="8"/>
        <end position="188"/>
    </location>
</feature>
<evidence type="ECO:0000313" key="4">
    <source>
        <dbReference type="Proteomes" id="UP001157733"/>
    </source>
</evidence>
<keyword evidence="3" id="KW-0560">Oxidoreductase</keyword>
<dbReference type="Pfam" id="PF13561">
    <property type="entry name" value="adh_short_C2"/>
    <property type="match status" value="1"/>
</dbReference>
<dbReference type="EC" id="1.1.1.100" evidence="3"/>
<dbReference type="NCBIfam" id="NF009466">
    <property type="entry name" value="PRK12826.1-2"/>
    <property type="match status" value="1"/>
</dbReference>
<keyword evidence="4" id="KW-1185">Reference proteome</keyword>
<dbReference type="EMBL" id="OX336137">
    <property type="protein sequence ID" value="CAI2716930.1"/>
    <property type="molecule type" value="Genomic_DNA"/>
</dbReference>
<dbReference type="InterPro" id="IPR002347">
    <property type="entry name" value="SDR_fam"/>
</dbReference>
<dbReference type="SMART" id="SM00822">
    <property type="entry name" value="PKS_KR"/>
    <property type="match status" value="1"/>
</dbReference>
<organism evidence="3 4">
    <name type="scientific">Nitrospina watsonii</name>
    <dbReference type="NCBI Taxonomy" id="1323948"/>
    <lineage>
        <taxon>Bacteria</taxon>
        <taxon>Pseudomonadati</taxon>
        <taxon>Nitrospinota/Tectimicrobiota group</taxon>
        <taxon>Nitrospinota</taxon>
        <taxon>Nitrospinia</taxon>
        <taxon>Nitrospinales</taxon>
        <taxon>Nitrospinaceae</taxon>
        <taxon>Nitrospina</taxon>
    </lineage>
</organism>
<evidence type="ECO:0000313" key="3">
    <source>
        <dbReference type="EMBL" id="CAI2716930.1"/>
    </source>
</evidence>
<dbReference type="PANTHER" id="PTHR42879:SF2">
    <property type="entry name" value="3-OXOACYL-[ACYL-CARRIER-PROTEIN] REDUCTASE FABG"/>
    <property type="match status" value="1"/>
</dbReference>